<protein>
    <submittedName>
        <fullName evidence="1">Uncharacterized protein</fullName>
    </submittedName>
</protein>
<accession>A0A2S8BQ39</accession>
<evidence type="ECO:0000313" key="2">
    <source>
        <dbReference type="Proteomes" id="UP000238296"/>
    </source>
</evidence>
<dbReference type="AlphaFoldDB" id="A0A2S8BQ39"/>
<organism evidence="1 2">
    <name type="scientific">Mycobacterium talmoniae</name>
    <dbReference type="NCBI Taxonomy" id="1858794"/>
    <lineage>
        <taxon>Bacteria</taxon>
        <taxon>Bacillati</taxon>
        <taxon>Actinomycetota</taxon>
        <taxon>Actinomycetes</taxon>
        <taxon>Mycobacteriales</taxon>
        <taxon>Mycobacteriaceae</taxon>
        <taxon>Mycobacterium</taxon>
    </lineage>
</organism>
<reference evidence="1 2" key="1">
    <citation type="journal article" date="2017" name="Int. J. Syst. Evol. Microbiol.">
        <title>Mycobacterium talmoniae sp. nov., a slowly growing mycobacterium isolated from human respiratory samples.</title>
        <authorList>
            <person name="Davidson R.M."/>
            <person name="DeGroote M.A."/>
            <person name="Marola J.L."/>
            <person name="Buss S."/>
            <person name="Jones V."/>
            <person name="McNeil M.R."/>
            <person name="Freifeld A.G."/>
            <person name="Elaine Epperson L."/>
            <person name="Hasan N.A."/>
            <person name="Jackson M."/>
            <person name="Iwen P.C."/>
            <person name="Salfinger M."/>
            <person name="Strong M."/>
        </authorList>
    </citation>
    <scope>NUCLEOTIDE SEQUENCE [LARGE SCALE GENOMIC DNA]</scope>
    <source>
        <strain evidence="1 2">ATCC BAA-2683</strain>
    </source>
</reference>
<evidence type="ECO:0000313" key="1">
    <source>
        <dbReference type="EMBL" id="PQM48749.1"/>
    </source>
</evidence>
<dbReference type="Proteomes" id="UP000238296">
    <property type="component" value="Unassembled WGS sequence"/>
</dbReference>
<comment type="caution">
    <text evidence="1">The sequence shown here is derived from an EMBL/GenBank/DDBJ whole genome shotgun (WGS) entry which is preliminary data.</text>
</comment>
<proteinExistence type="predicted"/>
<dbReference type="EMBL" id="PPEA01000146">
    <property type="protein sequence ID" value="PQM48749.1"/>
    <property type="molecule type" value="Genomic_DNA"/>
</dbReference>
<gene>
    <name evidence="1" type="ORF">C1Y40_01032</name>
</gene>
<name>A0A2S8BQ39_9MYCO</name>
<sequence length="57" mass="6025">MRTPSRIMLVAMMVCPATTPISDTMRMTSMARSRSAGVCAATSAGAGKLSSCVMRQR</sequence>